<feature type="domain" description="O-methyltransferase C-terminal" evidence="4">
    <location>
        <begin position="348"/>
        <end position="406"/>
    </location>
</feature>
<evidence type="ECO:0000256" key="2">
    <source>
        <dbReference type="ARBA" id="ARBA00022679"/>
    </source>
</evidence>
<keyword evidence="2" id="KW-0808">Transferase</keyword>
<feature type="domain" description="O-methyltransferase C-terminal" evidence="4">
    <location>
        <begin position="196"/>
        <end position="313"/>
    </location>
</feature>
<dbReference type="AlphaFoldDB" id="K5WI65"/>
<dbReference type="HOGENOM" id="CLU_005533_0_3_1"/>
<dbReference type="SUPFAM" id="SSF46785">
    <property type="entry name" value="Winged helix' DNA-binding domain"/>
    <property type="match status" value="1"/>
</dbReference>
<keyword evidence="1" id="KW-0489">Methyltransferase</keyword>
<evidence type="ECO:0000256" key="1">
    <source>
        <dbReference type="ARBA" id="ARBA00022603"/>
    </source>
</evidence>
<dbReference type="PROSITE" id="PS51683">
    <property type="entry name" value="SAM_OMT_II"/>
    <property type="match status" value="1"/>
</dbReference>
<dbReference type="InterPro" id="IPR029063">
    <property type="entry name" value="SAM-dependent_MTases_sf"/>
</dbReference>
<keyword evidence="3" id="KW-0949">S-adenosyl-L-methionine</keyword>
<dbReference type="EMBL" id="JH930469">
    <property type="protein sequence ID" value="EKM59060.1"/>
    <property type="molecule type" value="Genomic_DNA"/>
</dbReference>
<sequence>MPSQLRQLLELMTQSVEALERVCEQTGTSIPDLNAPLTPASEAFRRGPEAMEAVKVIVAAAEHMSAIVSPPHRQLYKFVAGPTRAVAVRACLEANVSEILREAGPSGMHVNDMANKNGHDPEKLARFLRFLASHHIYREVSPDVFAHTRISCLLDTRKPSAEVIANPEQKYDNTRGFAAVASHHLDITFKTASLAWEALADPKTRFSNEPADAPFSRAFPQDKTLWNLLERDSFARNRFDITMQVNADSQPPDSIFRAFDWQRLPAGAKVVEVGGGMGTSALPLAARFPELKLVVQDLPDVTAKAEKLWEKEMPEAIASGRVVLQGNPPLLLSLSERHADHWHAPGHDCFAPQPQTGADVFLLKLILHDWADDYCLKILRHLRAAARPDTALVVIDALVPYACRGAEKEVAAIPGAEGDQAPEPLLANYGTANELVYFMDVNMHLLFNAQERTVAQFERLLRRAGWAIKAVHRSHENNGVFMQSVEAVAV</sequence>
<dbReference type="Gene3D" id="1.10.10.10">
    <property type="entry name" value="Winged helix-like DNA-binding domain superfamily/Winged helix DNA-binding domain"/>
    <property type="match status" value="1"/>
</dbReference>
<accession>K5WI65</accession>
<dbReference type="Pfam" id="PF00891">
    <property type="entry name" value="Methyltransf_2"/>
    <property type="match status" value="2"/>
</dbReference>
<evidence type="ECO:0000259" key="4">
    <source>
        <dbReference type="Pfam" id="PF00891"/>
    </source>
</evidence>
<dbReference type="InterPro" id="IPR001077">
    <property type="entry name" value="COMT_C"/>
</dbReference>
<dbReference type="PANTHER" id="PTHR43712">
    <property type="entry name" value="PUTATIVE (AFU_ORTHOLOGUE AFUA_4G14580)-RELATED"/>
    <property type="match status" value="1"/>
</dbReference>
<dbReference type="KEGG" id="pco:PHACADRAFT_181077"/>
<dbReference type="GO" id="GO:0008171">
    <property type="term" value="F:O-methyltransferase activity"/>
    <property type="evidence" value="ECO:0007669"/>
    <property type="project" value="InterPro"/>
</dbReference>
<evidence type="ECO:0000313" key="6">
    <source>
        <dbReference type="Proteomes" id="UP000008370"/>
    </source>
</evidence>
<name>K5WI65_PHACS</name>
<dbReference type="GO" id="GO:0032259">
    <property type="term" value="P:methylation"/>
    <property type="evidence" value="ECO:0007669"/>
    <property type="project" value="UniProtKB-KW"/>
</dbReference>
<protein>
    <recommendedName>
        <fullName evidence="4">O-methyltransferase C-terminal domain-containing protein</fullName>
    </recommendedName>
</protein>
<dbReference type="InParanoid" id="K5WI65"/>
<organism evidence="5 6">
    <name type="scientific">Phanerochaete carnosa (strain HHB-10118-sp)</name>
    <name type="common">White-rot fungus</name>
    <name type="synonym">Peniophora carnosa</name>
    <dbReference type="NCBI Taxonomy" id="650164"/>
    <lineage>
        <taxon>Eukaryota</taxon>
        <taxon>Fungi</taxon>
        <taxon>Dikarya</taxon>
        <taxon>Basidiomycota</taxon>
        <taxon>Agaricomycotina</taxon>
        <taxon>Agaricomycetes</taxon>
        <taxon>Polyporales</taxon>
        <taxon>Phanerochaetaceae</taxon>
        <taxon>Phanerochaete</taxon>
    </lineage>
</organism>
<gene>
    <name evidence="5" type="ORF">PHACADRAFT_181077</name>
</gene>
<dbReference type="RefSeq" id="XP_007391637.1">
    <property type="nucleotide sequence ID" value="XM_007391575.1"/>
</dbReference>
<dbReference type="PANTHER" id="PTHR43712:SF2">
    <property type="entry name" value="O-METHYLTRANSFERASE CICE"/>
    <property type="match status" value="1"/>
</dbReference>
<dbReference type="InterPro" id="IPR036388">
    <property type="entry name" value="WH-like_DNA-bd_sf"/>
</dbReference>
<proteinExistence type="predicted"/>
<reference evidence="5 6" key="1">
    <citation type="journal article" date="2012" name="BMC Genomics">
        <title>Comparative genomics of the white-rot fungi, Phanerochaete carnosa and P. chrysosporium, to elucidate the genetic basis of the distinct wood types they colonize.</title>
        <authorList>
            <person name="Suzuki H."/>
            <person name="MacDonald J."/>
            <person name="Syed K."/>
            <person name="Salamov A."/>
            <person name="Hori C."/>
            <person name="Aerts A."/>
            <person name="Henrissat B."/>
            <person name="Wiebenga A."/>
            <person name="vanKuyk P.A."/>
            <person name="Barry K."/>
            <person name="Lindquist E."/>
            <person name="LaButti K."/>
            <person name="Lapidus A."/>
            <person name="Lucas S."/>
            <person name="Coutinho P."/>
            <person name="Gong Y."/>
            <person name="Samejima M."/>
            <person name="Mahadevan R."/>
            <person name="Abou-Zaid M."/>
            <person name="de Vries R.P."/>
            <person name="Igarashi K."/>
            <person name="Yadav J.S."/>
            <person name="Grigoriev I.V."/>
            <person name="Master E.R."/>
        </authorList>
    </citation>
    <scope>NUCLEOTIDE SEQUENCE [LARGE SCALE GENOMIC DNA]</scope>
    <source>
        <strain evidence="5 6">HHB-10118-sp</strain>
    </source>
</reference>
<dbReference type="SUPFAM" id="SSF53335">
    <property type="entry name" value="S-adenosyl-L-methionine-dependent methyltransferases"/>
    <property type="match status" value="1"/>
</dbReference>
<dbReference type="Proteomes" id="UP000008370">
    <property type="component" value="Unassembled WGS sequence"/>
</dbReference>
<dbReference type="InterPro" id="IPR016461">
    <property type="entry name" value="COMT-like"/>
</dbReference>
<dbReference type="OrthoDB" id="2410195at2759"/>
<keyword evidence="6" id="KW-1185">Reference proteome</keyword>
<evidence type="ECO:0000256" key="3">
    <source>
        <dbReference type="ARBA" id="ARBA00022691"/>
    </source>
</evidence>
<dbReference type="GeneID" id="18909995"/>
<dbReference type="InterPro" id="IPR036390">
    <property type="entry name" value="WH_DNA-bd_sf"/>
</dbReference>
<evidence type="ECO:0000313" key="5">
    <source>
        <dbReference type="EMBL" id="EKM59060.1"/>
    </source>
</evidence>
<dbReference type="Gene3D" id="3.40.50.150">
    <property type="entry name" value="Vaccinia Virus protein VP39"/>
    <property type="match status" value="1"/>
</dbReference>